<dbReference type="AlphaFoldDB" id="A0A9D1V6I8"/>
<dbReference type="GO" id="GO:0003676">
    <property type="term" value="F:nucleic acid binding"/>
    <property type="evidence" value="ECO:0007669"/>
    <property type="project" value="InterPro"/>
</dbReference>
<protein>
    <submittedName>
        <fullName evidence="1">Adenine-specific methyltransferase EcoRI family protein</fullName>
    </submittedName>
</protein>
<dbReference type="InterPro" id="IPR018247">
    <property type="entry name" value="EF_Hand_1_Ca_BS"/>
</dbReference>
<reference evidence="1" key="2">
    <citation type="submission" date="2021-04" db="EMBL/GenBank/DDBJ databases">
        <authorList>
            <person name="Gilroy R."/>
        </authorList>
    </citation>
    <scope>NUCLEOTIDE SEQUENCE</scope>
    <source>
        <strain evidence="1">811</strain>
    </source>
</reference>
<evidence type="ECO:0000313" key="2">
    <source>
        <dbReference type="Proteomes" id="UP000824204"/>
    </source>
</evidence>
<dbReference type="InterPro" id="IPR025247">
    <property type="entry name" value="EcoRI-like_methylase"/>
</dbReference>
<accession>A0A9D1V6I8</accession>
<keyword evidence="1" id="KW-0489">Methyltransferase</keyword>
<dbReference type="InterPro" id="IPR002052">
    <property type="entry name" value="DNA_methylase_N6_adenine_CS"/>
</dbReference>
<dbReference type="PROSITE" id="PS00018">
    <property type="entry name" value="EF_HAND_1"/>
    <property type="match status" value="1"/>
</dbReference>
<dbReference type="EMBL" id="DXFX01000009">
    <property type="protein sequence ID" value="HIX07026.1"/>
    <property type="molecule type" value="Genomic_DNA"/>
</dbReference>
<proteinExistence type="predicted"/>
<reference evidence="1" key="1">
    <citation type="journal article" date="2021" name="PeerJ">
        <title>Extensive microbial diversity within the chicken gut microbiome revealed by metagenomics and culture.</title>
        <authorList>
            <person name="Gilroy R."/>
            <person name="Ravi A."/>
            <person name="Getino M."/>
            <person name="Pursley I."/>
            <person name="Horton D.L."/>
            <person name="Alikhan N.F."/>
            <person name="Baker D."/>
            <person name="Gharbi K."/>
            <person name="Hall N."/>
            <person name="Watson M."/>
            <person name="Adriaenssens E.M."/>
            <person name="Foster-Nyarko E."/>
            <person name="Jarju S."/>
            <person name="Secka A."/>
            <person name="Antonio M."/>
            <person name="Oren A."/>
            <person name="Chaudhuri R.R."/>
            <person name="La Ragione R."/>
            <person name="Hildebrand F."/>
            <person name="Pallen M.J."/>
        </authorList>
    </citation>
    <scope>NUCLEOTIDE SEQUENCE</scope>
    <source>
        <strain evidence="1">811</strain>
    </source>
</reference>
<dbReference type="GO" id="GO:0032259">
    <property type="term" value="P:methylation"/>
    <property type="evidence" value="ECO:0007669"/>
    <property type="project" value="UniProtKB-KW"/>
</dbReference>
<dbReference type="Proteomes" id="UP000824204">
    <property type="component" value="Unassembled WGS sequence"/>
</dbReference>
<evidence type="ECO:0000313" key="1">
    <source>
        <dbReference type="EMBL" id="HIX07026.1"/>
    </source>
</evidence>
<sequence length="390" mass="45527">MANTNLSEAKNAKNDEFYTQYADIQKEVNAYIEYDPDVFRDKTILLPCDDPEWSNFTKFFAQNFENFGIKKLISTSYAYDKKRVKGPYQLSFFEEKSPKYDKSKTKSHGKIFTLTRDLNNSGKIDIDDLEWNYLKGDGDFRSEEVKKLRDEADIIVTNPPFSLFREFLDWLITSNKKFLIIGNKNCVTYKEVFPLIMGNKLWSGRTEWSGGLWFETKNLLDVDKVIDGMHMKNVSSAWFTNMEHGRRHQPLQLMTIADNIKYSKHKEIREKGYPHYDNYDAIEVPYTDAIPSDYDGIMGVPISFLEKFCPEQFEILGATQRGCHDKVPDTKKYDNYWEVTQKGLKTGSSGGKTNENANLEQNDGKHNYFINNEGHIIQSAYQRIFIRFKR</sequence>
<keyword evidence="1" id="KW-0808">Transferase</keyword>
<dbReference type="Pfam" id="PF13651">
    <property type="entry name" value="EcoRI_methylase"/>
    <property type="match status" value="1"/>
</dbReference>
<dbReference type="PROSITE" id="PS00092">
    <property type="entry name" value="N6_MTASE"/>
    <property type="match status" value="1"/>
</dbReference>
<gene>
    <name evidence="1" type="ORF">H9741_00955</name>
</gene>
<organism evidence="1 2">
    <name type="scientific">Candidatus Borkfalkia faecipullorum</name>
    <dbReference type="NCBI Taxonomy" id="2838510"/>
    <lineage>
        <taxon>Bacteria</taxon>
        <taxon>Bacillati</taxon>
        <taxon>Bacillota</taxon>
        <taxon>Clostridia</taxon>
        <taxon>Christensenellales</taxon>
        <taxon>Christensenellaceae</taxon>
        <taxon>Candidatus Borkfalkia</taxon>
    </lineage>
</organism>
<comment type="caution">
    <text evidence="1">The sequence shown here is derived from an EMBL/GenBank/DDBJ whole genome shotgun (WGS) entry which is preliminary data.</text>
</comment>
<dbReference type="GO" id="GO:0008168">
    <property type="term" value="F:methyltransferase activity"/>
    <property type="evidence" value="ECO:0007669"/>
    <property type="project" value="UniProtKB-KW"/>
</dbReference>
<name>A0A9D1V6I8_9FIRM</name>